<evidence type="ECO:0000259" key="2">
    <source>
        <dbReference type="Pfam" id="PF10354"/>
    </source>
</evidence>
<feature type="compositionally biased region" description="Acidic residues" evidence="1">
    <location>
        <begin position="290"/>
        <end position="307"/>
    </location>
</feature>
<reference evidence="3" key="1">
    <citation type="submission" date="2021-07" db="EMBL/GenBank/DDBJ databases">
        <authorList>
            <person name="Durling M."/>
        </authorList>
    </citation>
    <scope>NUCLEOTIDE SEQUENCE</scope>
</reference>
<evidence type="ECO:0000256" key="1">
    <source>
        <dbReference type="SAM" id="MobiDB-lite"/>
    </source>
</evidence>
<dbReference type="Pfam" id="PF10354">
    <property type="entry name" value="BMT5-like"/>
    <property type="match status" value="1"/>
</dbReference>
<dbReference type="GO" id="GO:0005737">
    <property type="term" value="C:cytoplasm"/>
    <property type="evidence" value="ECO:0007669"/>
    <property type="project" value="TreeGrafter"/>
</dbReference>
<feature type="compositionally biased region" description="Low complexity" evidence="1">
    <location>
        <begin position="24"/>
        <end position="33"/>
    </location>
</feature>
<dbReference type="PANTHER" id="PTHR11538:SF26">
    <property type="entry name" value="FERREDOXIN-FOLD ANTICODON-BINDING DOMAIN-CONTAINING PROTEIN 1"/>
    <property type="match status" value="1"/>
</dbReference>
<feature type="domain" description="25S rRNA (uridine-N(3))-methyltransferase BMT5-like" evidence="2">
    <location>
        <begin position="70"/>
        <end position="242"/>
    </location>
</feature>
<dbReference type="EMBL" id="CAJVRL010000039">
    <property type="protein sequence ID" value="CAG8951044.1"/>
    <property type="molecule type" value="Genomic_DNA"/>
</dbReference>
<dbReference type="AlphaFoldDB" id="A0A9N9KNJ9"/>
<organism evidence="3 4">
    <name type="scientific">Hymenoscyphus fraxineus</name>
    <dbReference type="NCBI Taxonomy" id="746836"/>
    <lineage>
        <taxon>Eukaryota</taxon>
        <taxon>Fungi</taxon>
        <taxon>Dikarya</taxon>
        <taxon>Ascomycota</taxon>
        <taxon>Pezizomycotina</taxon>
        <taxon>Leotiomycetes</taxon>
        <taxon>Helotiales</taxon>
        <taxon>Helotiaceae</taxon>
        <taxon>Hymenoscyphus</taxon>
    </lineage>
</organism>
<feature type="compositionally biased region" description="Low complexity" evidence="1">
    <location>
        <begin position="41"/>
        <end position="53"/>
    </location>
</feature>
<keyword evidence="4" id="KW-1185">Reference proteome</keyword>
<evidence type="ECO:0000313" key="3">
    <source>
        <dbReference type="EMBL" id="CAG8951044.1"/>
    </source>
</evidence>
<feature type="region of interest" description="Disordered" evidence="1">
    <location>
        <begin position="1"/>
        <end position="64"/>
    </location>
</feature>
<name>A0A9N9KNJ9_9HELO</name>
<evidence type="ECO:0000313" key="4">
    <source>
        <dbReference type="Proteomes" id="UP000696280"/>
    </source>
</evidence>
<dbReference type="GO" id="GO:0070475">
    <property type="term" value="P:rRNA base methylation"/>
    <property type="evidence" value="ECO:0007669"/>
    <property type="project" value="InterPro"/>
</dbReference>
<comment type="caution">
    <text evidence="3">The sequence shown here is derived from an EMBL/GenBank/DDBJ whole genome shotgun (WGS) entry which is preliminary data.</text>
</comment>
<dbReference type="OrthoDB" id="273345at2759"/>
<proteinExistence type="predicted"/>
<accession>A0A9N9KNJ9</accession>
<protein>
    <recommendedName>
        <fullName evidence="2">25S rRNA (uridine-N(3))-methyltransferase BMT5-like domain-containing protein</fullName>
    </recommendedName>
</protein>
<feature type="compositionally biased region" description="Basic and acidic residues" evidence="1">
    <location>
        <begin position="260"/>
        <end position="276"/>
    </location>
</feature>
<feature type="compositionally biased region" description="Basic and acidic residues" evidence="1">
    <location>
        <begin position="308"/>
        <end position="321"/>
    </location>
</feature>
<dbReference type="Proteomes" id="UP000696280">
    <property type="component" value="Unassembled WGS sequence"/>
</dbReference>
<dbReference type="GO" id="GO:0070042">
    <property type="term" value="F:rRNA (uridine-N3-)-methyltransferase activity"/>
    <property type="evidence" value="ECO:0007669"/>
    <property type="project" value="InterPro"/>
</dbReference>
<gene>
    <name evidence="3" type="ORF">HYFRA_00006442</name>
</gene>
<sequence>MGKNKRGLQKTSSKKSKVQHVKNSKPTGISKTPSKTKKTTDQPPSSAKKPQQQHNIKPATIPFHPNDSILLIGEGDLSFSASLCTHHSCSKIHATVLESSLEELIAKYPAVGENPGAEQNIKTLEEGGGTTRCGVDVSKKGLGMGKVKERWERIVFNFPHVGGKSKDVNRQVRYNQELLVAFFTNCLPLLSPTPGSSFLITLFEGEPYTLWNIRDLARHSGLEVKRSFRFQAAAYPGYKHARTLGVVKGKDGKVGGGWKGESRSSRTYEFVRKGEGEVQGPGKNKKGDDSSDDEDDATEEEMVDVEEVGDHGWIEDEKDGNASDDYD</sequence>
<dbReference type="PANTHER" id="PTHR11538">
    <property type="entry name" value="PHENYLALANYL-TRNA SYNTHETASE"/>
    <property type="match status" value="1"/>
</dbReference>
<dbReference type="InterPro" id="IPR019446">
    <property type="entry name" value="BMT5-like"/>
</dbReference>
<feature type="region of interest" description="Disordered" evidence="1">
    <location>
        <begin position="253"/>
        <end position="327"/>
    </location>
</feature>
<feature type="compositionally biased region" description="Basic residues" evidence="1">
    <location>
        <begin position="1"/>
        <end position="23"/>
    </location>
</feature>